<evidence type="ECO:0000313" key="2">
    <source>
        <dbReference type="Proteomes" id="UP000807306"/>
    </source>
</evidence>
<accession>A0A9P6JSC1</accession>
<sequence>MLNHLLPEKERVKVSFGGTETSELDLLAACHPFIQQLDIVFLSNLSLLNNLEKIETVCGITKAALADVIKYSETFMNSVQSKSNLLLVSQNRYDDDCWCVDPRGHLTLLVSKETYERLGLVGRKLLFKGHEDSHYIDIPLKKEAHSQKNWSRILTALESWDERRRIELLGGSEDGALWDVRFCVPDSSSSVNPPFLSQKNRTHSVKSTKKELNDVHIPTLLQQDFQNCPPSNSEDVHEDWSRRLHTLFEWVGMVCLGAQRLYANDRVDPYIALYDPPAPNRVGDVVHLRWRGLVSSEFVKHVLDVIECVGYRSTLRDTHCPIPFVSVSAHSLTSSPVTYIPHGLSTESGRTTTKPLGNVPLKVPSGNGVDSWSILFHKSSTQSTENSALRWCLTEYLGQFDTRWG</sequence>
<dbReference type="EMBL" id="MU157840">
    <property type="protein sequence ID" value="KAF9530390.1"/>
    <property type="molecule type" value="Genomic_DNA"/>
</dbReference>
<organism evidence="1 2">
    <name type="scientific">Crepidotus variabilis</name>
    <dbReference type="NCBI Taxonomy" id="179855"/>
    <lineage>
        <taxon>Eukaryota</taxon>
        <taxon>Fungi</taxon>
        <taxon>Dikarya</taxon>
        <taxon>Basidiomycota</taxon>
        <taxon>Agaricomycotina</taxon>
        <taxon>Agaricomycetes</taxon>
        <taxon>Agaricomycetidae</taxon>
        <taxon>Agaricales</taxon>
        <taxon>Agaricineae</taxon>
        <taxon>Crepidotaceae</taxon>
        <taxon>Crepidotus</taxon>
    </lineage>
</organism>
<evidence type="ECO:0000313" key="1">
    <source>
        <dbReference type="EMBL" id="KAF9530390.1"/>
    </source>
</evidence>
<dbReference type="PANTHER" id="PTHR15396:SF1">
    <property type="entry name" value="RIBONUCLEASE P PROTEIN SUBUNIT P40"/>
    <property type="match status" value="1"/>
</dbReference>
<dbReference type="PANTHER" id="PTHR15396">
    <property type="entry name" value="RIBONUCLEASE P PROTEIN SUBUNIT P40"/>
    <property type="match status" value="1"/>
</dbReference>
<reference evidence="1" key="1">
    <citation type="submission" date="2020-11" db="EMBL/GenBank/DDBJ databases">
        <authorList>
            <consortium name="DOE Joint Genome Institute"/>
            <person name="Ahrendt S."/>
            <person name="Riley R."/>
            <person name="Andreopoulos W."/>
            <person name="Labutti K."/>
            <person name="Pangilinan J."/>
            <person name="Ruiz-Duenas F.J."/>
            <person name="Barrasa J.M."/>
            <person name="Sanchez-Garcia M."/>
            <person name="Camarero S."/>
            <person name="Miyauchi S."/>
            <person name="Serrano A."/>
            <person name="Linde D."/>
            <person name="Babiker R."/>
            <person name="Drula E."/>
            <person name="Ayuso-Fernandez I."/>
            <person name="Pacheco R."/>
            <person name="Padilla G."/>
            <person name="Ferreira P."/>
            <person name="Barriuso J."/>
            <person name="Kellner H."/>
            <person name="Castanera R."/>
            <person name="Alfaro M."/>
            <person name="Ramirez L."/>
            <person name="Pisabarro A.G."/>
            <person name="Kuo A."/>
            <person name="Tritt A."/>
            <person name="Lipzen A."/>
            <person name="He G."/>
            <person name="Yan M."/>
            <person name="Ng V."/>
            <person name="Cullen D."/>
            <person name="Martin F."/>
            <person name="Rosso M.-N."/>
            <person name="Henrissat B."/>
            <person name="Hibbett D."/>
            <person name="Martinez A.T."/>
            <person name="Grigoriev I.V."/>
        </authorList>
    </citation>
    <scope>NUCLEOTIDE SEQUENCE</scope>
    <source>
        <strain evidence="1">CBS 506.95</strain>
    </source>
</reference>
<dbReference type="GO" id="GO:0004526">
    <property type="term" value="F:ribonuclease P activity"/>
    <property type="evidence" value="ECO:0007669"/>
    <property type="project" value="TreeGrafter"/>
</dbReference>
<comment type="caution">
    <text evidence="1">The sequence shown here is derived from an EMBL/GenBank/DDBJ whole genome shotgun (WGS) entry which is preliminary data.</text>
</comment>
<dbReference type="GO" id="GO:0001682">
    <property type="term" value="P:tRNA 5'-leader removal"/>
    <property type="evidence" value="ECO:0007669"/>
    <property type="project" value="InterPro"/>
</dbReference>
<dbReference type="InterPro" id="IPR013893">
    <property type="entry name" value="RNase_P_Rpp40"/>
</dbReference>
<keyword evidence="2" id="KW-1185">Reference proteome</keyword>
<dbReference type="GO" id="GO:0000172">
    <property type="term" value="C:ribonuclease MRP complex"/>
    <property type="evidence" value="ECO:0007669"/>
    <property type="project" value="TreeGrafter"/>
</dbReference>
<proteinExistence type="predicted"/>
<dbReference type="Proteomes" id="UP000807306">
    <property type="component" value="Unassembled WGS sequence"/>
</dbReference>
<dbReference type="Pfam" id="PF08584">
    <property type="entry name" value="Ribonuc_P_40"/>
    <property type="match status" value="1"/>
</dbReference>
<dbReference type="GO" id="GO:0000171">
    <property type="term" value="F:ribonuclease MRP activity"/>
    <property type="evidence" value="ECO:0007669"/>
    <property type="project" value="TreeGrafter"/>
</dbReference>
<dbReference type="GO" id="GO:0030681">
    <property type="term" value="C:multimeric ribonuclease P complex"/>
    <property type="evidence" value="ECO:0007669"/>
    <property type="project" value="TreeGrafter"/>
</dbReference>
<dbReference type="AlphaFoldDB" id="A0A9P6JSC1"/>
<name>A0A9P6JSC1_9AGAR</name>
<protein>
    <submittedName>
        <fullName evidence="1">Ribonuclease P 40kDa subunit-domain-containing protein</fullName>
    </submittedName>
</protein>
<dbReference type="OrthoDB" id="63112at2759"/>
<dbReference type="GO" id="GO:0000447">
    <property type="term" value="P:endonucleolytic cleavage in ITS1 to separate SSU-rRNA from 5.8S rRNA and LSU-rRNA from tricistronic rRNA transcript (SSU-rRNA, 5.8S rRNA, LSU-rRNA)"/>
    <property type="evidence" value="ECO:0007669"/>
    <property type="project" value="TreeGrafter"/>
</dbReference>
<gene>
    <name evidence="1" type="ORF">CPB83DRAFT_810727</name>
</gene>